<dbReference type="Proteomes" id="UP000001877">
    <property type="component" value="Chromosome"/>
</dbReference>
<name>C0ZA16_BREBN</name>
<dbReference type="KEGG" id="bbe:BBR47_58930"/>
<dbReference type="AlphaFoldDB" id="C0ZA16"/>
<dbReference type="HOGENOM" id="CLU_1640566_0_0_9"/>
<protein>
    <submittedName>
        <fullName evidence="1">Uncharacterized protein</fullName>
    </submittedName>
</protein>
<keyword evidence="2" id="KW-1185">Reference proteome</keyword>
<sequence length="161" mass="18419">MNLLKNFRIGLAVENIQYDWGDIMSVIHAYLAKSSDPYSHERLASELSAYFDFETKNGLEIGASANPFTKQKYLILRWPGWNFTAHFETGSNVAADVNYIASTIKDCPPEITDCTERIRFVFSPDEGREFTNHIIWAIDYLAEIPSAIIFDESQKTIVRGW</sequence>
<dbReference type="STRING" id="358681.BBR47_58930"/>
<reference evidence="1 2" key="1">
    <citation type="submission" date="2005-03" db="EMBL/GenBank/DDBJ databases">
        <title>Brevibacillus brevis strain 47, complete genome.</title>
        <authorList>
            <person name="Hosoyama A."/>
            <person name="Yamada R."/>
            <person name="Hongo Y."/>
            <person name="Terui Y."/>
            <person name="Ankai A."/>
            <person name="Masuyama W."/>
            <person name="Sekiguchi M."/>
            <person name="Takeda T."/>
            <person name="Asano K."/>
            <person name="Ohji S."/>
            <person name="Ichikawa N."/>
            <person name="Narita S."/>
            <person name="Aoki N."/>
            <person name="Miura H."/>
            <person name="Matsushita S."/>
            <person name="Sekigawa T."/>
            <person name="Yamagata H."/>
            <person name="Yoshikawa H."/>
            <person name="Udaka S."/>
            <person name="Tanikawa S."/>
            <person name="Fujita N."/>
        </authorList>
    </citation>
    <scope>NUCLEOTIDE SEQUENCE [LARGE SCALE GENOMIC DNA]</scope>
    <source>
        <strain evidence="2">47 / JCM 6285 / NBRC 100599</strain>
    </source>
</reference>
<organism evidence="1 2">
    <name type="scientific">Brevibacillus brevis (strain 47 / JCM 6285 / NBRC 100599)</name>
    <dbReference type="NCBI Taxonomy" id="358681"/>
    <lineage>
        <taxon>Bacteria</taxon>
        <taxon>Bacillati</taxon>
        <taxon>Bacillota</taxon>
        <taxon>Bacilli</taxon>
        <taxon>Bacillales</taxon>
        <taxon>Paenibacillaceae</taxon>
        <taxon>Brevibacillus</taxon>
    </lineage>
</organism>
<accession>C0ZA16</accession>
<dbReference type="eggNOG" id="ENOG5030QET">
    <property type="taxonomic scope" value="Bacteria"/>
</dbReference>
<evidence type="ECO:0000313" key="1">
    <source>
        <dbReference type="EMBL" id="BAH46870.1"/>
    </source>
</evidence>
<gene>
    <name evidence="1" type="ordered locus">BBR47_58930</name>
</gene>
<proteinExistence type="predicted"/>
<evidence type="ECO:0000313" key="2">
    <source>
        <dbReference type="Proteomes" id="UP000001877"/>
    </source>
</evidence>
<dbReference type="EMBL" id="AP008955">
    <property type="protein sequence ID" value="BAH46870.1"/>
    <property type="molecule type" value="Genomic_DNA"/>
</dbReference>